<dbReference type="OrthoDB" id="269227at2759"/>
<dbReference type="PANTHER" id="PTHR45968:SF31">
    <property type="entry name" value="GLUCOSE-METHANOL-CHOLINE (GMC) OXIDOREDUCTASE FAMILY PROTEIN"/>
    <property type="match status" value="1"/>
</dbReference>
<keyword evidence="2" id="KW-0285">Flavoprotein</keyword>
<comment type="cofactor">
    <cofactor evidence="1">
        <name>FAD</name>
        <dbReference type="ChEBI" id="CHEBI:57692"/>
    </cofactor>
</comment>
<organism evidence="4 5">
    <name type="scientific">Olea europaea subsp. europaea</name>
    <dbReference type="NCBI Taxonomy" id="158383"/>
    <lineage>
        <taxon>Eukaryota</taxon>
        <taxon>Viridiplantae</taxon>
        <taxon>Streptophyta</taxon>
        <taxon>Embryophyta</taxon>
        <taxon>Tracheophyta</taxon>
        <taxon>Spermatophyta</taxon>
        <taxon>Magnoliopsida</taxon>
        <taxon>eudicotyledons</taxon>
        <taxon>Gunneridae</taxon>
        <taxon>Pentapetalae</taxon>
        <taxon>asterids</taxon>
        <taxon>lamiids</taxon>
        <taxon>Lamiales</taxon>
        <taxon>Oleaceae</taxon>
        <taxon>Oleeae</taxon>
        <taxon>Olea</taxon>
    </lineage>
</organism>
<dbReference type="InterPro" id="IPR036188">
    <property type="entry name" value="FAD/NAD-bd_sf"/>
</dbReference>
<dbReference type="Proteomes" id="UP000594638">
    <property type="component" value="Unassembled WGS sequence"/>
</dbReference>
<evidence type="ECO:0000313" key="5">
    <source>
        <dbReference type="Proteomes" id="UP000594638"/>
    </source>
</evidence>
<reference evidence="4 5" key="1">
    <citation type="submission" date="2019-12" db="EMBL/GenBank/DDBJ databases">
        <authorList>
            <person name="Alioto T."/>
            <person name="Alioto T."/>
            <person name="Gomez Garrido J."/>
        </authorList>
    </citation>
    <scope>NUCLEOTIDE SEQUENCE [LARGE SCALE GENOMIC DNA]</scope>
</reference>
<accession>A0A8S0UZX8</accession>
<gene>
    <name evidence="4" type="ORF">OLEA9_A050050</name>
</gene>
<dbReference type="Gene3D" id="3.30.410.40">
    <property type="match status" value="1"/>
</dbReference>
<dbReference type="Gramene" id="OE9A050050T1">
    <property type="protein sequence ID" value="OE9A050050C1"/>
    <property type="gene ID" value="OE9A050050"/>
</dbReference>
<comment type="caution">
    <text evidence="4">The sequence shown here is derived from an EMBL/GenBank/DDBJ whole genome shotgun (WGS) entry which is preliminary data.</text>
</comment>
<evidence type="ECO:0000313" key="4">
    <source>
        <dbReference type="EMBL" id="CAA3024101.1"/>
    </source>
</evidence>
<dbReference type="AlphaFoldDB" id="A0A8S0UZX8"/>
<evidence type="ECO:0000256" key="1">
    <source>
        <dbReference type="ARBA" id="ARBA00001974"/>
    </source>
</evidence>
<evidence type="ECO:0000256" key="2">
    <source>
        <dbReference type="ARBA" id="ARBA00022630"/>
    </source>
</evidence>
<name>A0A8S0UZX8_OLEEU</name>
<keyword evidence="3" id="KW-0274">FAD</keyword>
<dbReference type="EMBL" id="CACTIH010009102">
    <property type="protein sequence ID" value="CAA3024101.1"/>
    <property type="molecule type" value="Genomic_DNA"/>
</dbReference>
<proteinExistence type="predicted"/>
<sequence>MVIVGGTTGCTLAASLSQGGAKVLLLERGGLPYGNPNITNIGVLGGGFAIIVGFFTRASSDYVVVVWWNPRLENESYEWVEKKVVLFQPPMLTWQSTVRKGLLEPGFCGITVLHMNIYRELKLVAQFFIKMDIDILLVY</sequence>
<keyword evidence="5" id="KW-1185">Reference proteome</keyword>
<dbReference type="InterPro" id="IPR051871">
    <property type="entry name" value="GMC_Oxidoreductase-Related"/>
</dbReference>
<dbReference type="SUPFAM" id="SSF51905">
    <property type="entry name" value="FAD/NAD(P)-binding domain"/>
    <property type="match status" value="1"/>
</dbReference>
<protein>
    <submittedName>
        <fullName evidence="4">HOTHEAD-like isoform X1</fullName>
    </submittedName>
</protein>
<evidence type="ECO:0000256" key="3">
    <source>
        <dbReference type="ARBA" id="ARBA00022827"/>
    </source>
</evidence>
<dbReference type="Gene3D" id="3.50.50.60">
    <property type="entry name" value="FAD/NAD(P)-binding domain"/>
    <property type="match status" value="2"/>
</dbReference>
<dbReference type="PANTHER" id="PTHR45968">
    <property type="entry name" value="OSJNBA0019K04.7 PROTEIN"/>
    <property type="match status" value="1"/>
</dbReference>